<proteinExistence type="inferred from homology"/>
<evidence type="ECO:0000256" key="4">
    <source>
        <dbReference type="SAM" id="Coils"/>
    </source>
</evidence>
<organism evidence="6 7">
    <name type="scientific">Amblyomma americanum</name>
    <name type="common">Lone star tick</name>
    <dbReference type="NCBI Taxonomy" id="6943"/>
    <lineage>
        <taxon>Eukaryota</taxon>
        <taxon>Metazoa</taxon>
        <taxon>Ecdysozoa</taxon>
        <taxon>Arthropoda</taxon>
        <taxon>Chelicerata</taxon>
        <taxon>Arachnida</taxon>
        <taxon>Acari</taxon>
        <taxon>Parasitiformes</taxon>
        <taxon>Ixodida</taxon>
        <taxon>Ixodoidea</taxon>
        <taxon>Ixodidae</taxon>
        <taxon>Amblyomminae</taxon>
        <taxon>Amblyomma</taxon>
    </lineage>
</organism>
<feature type="coiled-coil region" evidence="4">
    <location>
        <begin position="100"/>
        <end position="127"/>
    </location>
</feature>
<feature type="region of interest" description="Disordered" evidence="5">
    <location>
        <begin position="133"/>
        <end position="155"/>
    </location>
</feature>
<comment type="subcellular location">
    <subcellularLocation>
        <location evidence="1">Nucleus</location>
    </subcellularLocation>
</comment>
<protein>
    <submittedName>
        <fullName evidence="6">Uncharacterized protein</fullName>
    </submittedName>
</protein>
<dbReference type="GO" id="GO:0043565">
    <property type="term" value="F:sequence-specific DNA binding"/>
    <property type="evidence" value="ECO:0007669"/>
    <property type="project" value="TreeGrafter"/>
</dbReference>
<evidence type="ECO:0000313" key="6">
    <source>
        <dbReference type="EMBL" id="KAK8779150.1"/>
    </source>
</evidence>
<evidence type="ECO:0000256" key="5">
    <source>
        <dbReference type="SAM" id="MobiDB-lite"/>
    </source>
</evidence>
<dbReference type="Proteomes" id="UP001321473">
    <property type="component" value="Unassembled WGS sequence"/>
</dbReference>
<evidence type="ECO:0000256" key="1">
    <source>
        <dbReference type="ARBA" id="ARBA00004123"/>
    </source>
</evidence>
<dbReference type="InterPro" id="IPR003417">
    <property type="entry name" value="CBF_beta"/>
</dbReference>
<sequence length="155" mass="17345">MADSAQTSSAHRSRIVANASGPAPPPSRESLYSGHSGPARCTPGAEPPAKLTVPFLAQVHIKSSFIMNGVCVRYRGWIDLDRLDGVGCLEYDEERGRLEDAVLRDQIECYNQRLRDFEEKQRAFRARHERQAEAELEVRRKHQELSPDRGGSASN</sequence>
<comment type="similarity">
    <text evidence="3">Belongs to the CBF-beta family.</text>
</comment>
<accession>A0AAQ4EWN9</accession>
<name>A0AAQ4EWN9_AMBAM</name>
<reference evidence="6 7" key="1">
    <citation type="journal article" date="2023" name="Arcadia Sci">
        <title>De novo assembly of a long-read Amblyomma americanum tick genome.</title>
        <authorList>
            <person name="Chou S."/>
            <person name="Poskanzer K.E."/>
            <person name="Rollins M."/>
            <person name="Thuy-Boun P.S."/>
        </authorList>
    </citation>
    <scope>NUCLEOTIDE SEQUENCE [LARGE SCALE GENOMIC DNA]</scope>
    <source>
        <strain evidence="6">F_SG_1</strain>
        <tissue evidence="6">Salivary glands</tissue>
    </source>
</reference>
<comment type="caution">
    <text evidence="6">The sequence shown here is derived from an EMBL/GenBank/DDBJ whole genome shotgun (WGS) entry which is preliminary data.</text>
</comment>
<dbReference type="SUPFAM" id="SSF50723">
    <property type="entry name" value="Core binding factor beta, CBF"/>
    <property type="match status" value="1"/>
</dbReference>
<dbReference type="GO" id="GO:0016513">
    <property type="term" value="C:core-binding factor complex"/>
    <property type="evidence" value="ECO:0007669"/>
    <property type="project" value="TreeGrafter"/>
</dbReference>
<feature type="compositionally biased region" description="Polar residues" evidence="5">
    <location>
        <begin position="1"/>
        <end position="10"/>
    </location>
</feature>
<gene>
    <name evidence="6" type="ORF">V5799_019509</name>
</gene>
<dbReference type="GO" id="GO:0003713">
    <property type="term" value="F:transcription coactivator activity"/>
    <property type="evidence" value="ECO:0007669"/>
    <property type="project" value="InterPro"/>
</dbReference>
<feature type="region of interest" description="Disordered" evidence="5">
    <location>
        <begin position="1"/>
        <end position="45"/>
    </location>
</feature>
<keyword evidence="2" id="KW-0539">Nucleus</keyword>
<evidence type="ECO:0000256" key="2">
    <source>
        <dbReference type="ARBA" id="ARBA00023242"/>
    </source>
</evidence>
<dbReference type="PANTHER" id="PTHR10276">
    <property type="entry name" value="CORE-BINDING FACTOR, BETA SUBUNIT"/>
    <property type="match status" value="1"/>
</dbReference>
<dbReference type="Pfam" id="PF02312">
    <property type="entry name" value="CBF_beta"/>
    <property type="match status" value="1"/>
</dbReference>
<feature type="compositionally biased region" description="Basic and acidic residues" evidence="5">
    <location>
        <begin position="133"/>
        <end position="147"/>
    </location>
</feature>
<dbReference type="Gene3D" id="2.40.250.10">
    <property type="entry name" value="Core binding factor, beta subunit"/>
    <property type="match status" value="1"/>
</dbReference>
<evidence type="ECO:0000256" key="3">
    <source>
        <dbReference type="ARBA" id="ARBA00025734"/>
    </source>
</evidence>
<dbReference type="GO" id="GO:0006357">
    <property type="term" value="P:regulation of transcription by RNA polymerase II"/>
    <property type="evidence" value="ECO:0007669"/>
    <property type="project" value="TreeGrafter"/>
</dbReference>
<dbReference type="EMBL" id="JARKHS020010125">
    <property type="protein sequence ID" value="KAK8779150.1"/>
    <property type="molecule type" value="Genomic_DNA"/>
</dbReference>
<dbReference type="PANTHER" id="PTHR10276:SF3">
    <property type="entry name" value="CORE-BINDING FACTOR SUBUNIT BETA"/>
    <property type="match status" value="1"/>
</dbReference>
<keyword evidence="7" id="KW-1185">Reference proteome</keyword>
<dbReference type="InterPro" id="IPR036552">
    <property type="entry name" value="CBF_bsu_sf"/>
</dbReference>
<keyword evidence="4" id="KW-0175">Coiled coil</keyword>
<dbReference type="AlphaFoldDB" id="A0AAQ4EWN9"/>
<evidence type="ECO:0000313" key="7">
    <source>
        <dbReference type="Proteomes" id="UP001321473"/>
    </source>
</evidence>